<evidence type="ECO:0000313" key="1">
    <source>
        <dbReference type="Proteomes" id="UP000887565"/>
    </source>
</evidence>
<keyword evidence="1" id="KW-1185">Reference proteome</keyword>
<organism evidence="1 2">
    <name type="scientific">Romanomermis culicivorax</name>
    <name type="common">Nematode worm</name>
    <dbReference type="NCBI Taxonomy" id="13658"/>
    <lineage>
        <taxon>Eukaryota</taxon>
        <taxon>Metazoa</taxon>
        <taxon>Ecdysozoa</taxon>
        <taxon>Nematoda</taxon>
        <taxon>Enoplea</taxon>
        <taxon>Dorylaimia</taxon>
        <taxon>Mermithida</taxon>
        <taxon>Mermithoidea</taxon>
        <taxon>Mermithidae</taxon>
        <taxon>Romanomermis</taxon>
    </lineage>
</organism>
<reference evidence="2" key="1">
    <citation type="submission" date="2022-11" db="UniProtKB">
        <authorList>
            <consortium name="WormBaseParasite"/>
        </authorList>
    </citation>
    <scope>IDENTIFICATION</scope>
</reference>
<dbReference type="WBParaSite" id="nRc.2.0.1.t05421-RA">
    <property type="protein sequence ID" value="nRc.2.0.1.t05421-RA"/>
    <property type="gene ID" value="nRc.2.0.1.g05421"/>
</dbReference>
<dbReference type="AlphaFoldDB" id="A0A915HV53"/>
<proteinExistence type="predicted"/>
<accession>A0A915HV53</accession>
<evidence type="ECO:0000313" key="2">
    <source>
        <dbReference type="WBParaSite" id="nRc.2.0.1.t05421-RA"/>
    </source>
</evidence>
<dbReference type="Proteomes" id="UP000887565">
    <property type="component" value="Unplaced"/>
</dbReference>
<sequence>MTTKGSKITTTYSPQVTYTALSYFAAKYSAAPRGAGCPIHSKKRRRAVLRGTSRYLATKFGSEDMNRKT</sequence>
<protein>
    <submittedName>
        <fullName evidence="2">Uncharacterized protein</fullName>
    </submittedName>
</protein>
<name>A0A915HV53_ROMCU</name>